<evidence type="ECO:0000313" key="1">
    <source>
        <dbReference type="EMBL" id="BDS11047.1"/>
    </source>
</evidence>
<sequence>MVLFFVFKAQFFSFSLKEYPRFDFIYFKTPIFNPMITNHTIDFLSNLQENNNRNWFEKHKEDYLKTKKEIEHLVCKVEENLNQTDVIEHSKLYRIYRDVRFSKNKLPYKDYFGGYFRRFGNNRRGSYTFDITPKGASVGGGFFGPNSDDLLRIRKEFEMDSQYIKQIVEDPNFIQFFGKLQGKGLKTAPRGFDKKHPNIEWIRMKQFCAFKNFTVQEVVRPDFSDQMTETFLAIRPFFDYMTEVLTTDMNGVSIL</sequence>
<dbReference type="PANTHER" id="PTHR36452">
    <property type="entry name" value="CHROMOSOME 12, WHOLE GENOME SHOTGUN SEQUENCE"/>
    <property type="match status" value="1"/>
</dbReference>
<keyword evidence="2" id="KW-1185">Reference proteome</keyword>
<dbReference type="PIRSF" id="PIRSF028451">
    <property type="entry name" value="UCP028451"/>
    <property type="match status" value="1"/>
</dbReference>
<protein>
    <submittedName>
        <fullName evidence="1">DUF2461 domain-containing protein</fullName>
    </submittedName>
</protein>
<proteinExistence type="predicted"/>
<dbReference type="KEGG" id="aup:AsAng_0017580"/>
<gene>
    <name evidence="1" type="ORF">AsAng_0017580</name>
</gene>
<dbReference type="Proteomes" id="UP001060919">
    <property type="component" value="Chromosome"/>
</dbReference>
<dbReference type="InterPro" id="IPR012808">
    <property type="entry name" value="CHP02453"/>
</dbReference>
<accession>A0A915YDG9</accession>
<dbReference type="InterPro" id="IPR015996">
    <property type="entry name" value="UCP028451"/>
</dbReference>
<organism evidence="1 2">
    <name type="scientific">Aureispira anguillae</name>
    <dbReference type="NCBI Taxonomy" id="2864201"/>
    <lineage>
        <taxon>Bacteria</taxon>
        <taxon>Pseudomonadati</taxon>
        <taxon>Bacteroidota</taxon>
        <taxon>Saprospiria</taxon>
        <taxon>Saprospirales</taxon>
        <taxon>Saprospiraceae</taxon>
        <taxon>Aureispira</taxon>
    </lineage>
</organism>
<name>A0A915YDG9_9BACT</name>
<dbReference type="PANTHER" id="PTHR36452:SF1">
    <property type="entry name" value="DUF2461 DOMAIN-CONTAINING PROTEIN"/>
    <property type="match status" value="1"/>
</dbReference>
<dbReference type="NCBIfam" id="TIGR02453">
    <property type="entry name" value="TIGR02453 family protein"/>
    <property type="match status" value="1"/>
</dbReference>
<dbReference type="AlphaFoldDB" id="A0A915YDG9"/>
<dbReference type="Pfam" id="PF09365">
    <property type="entry name" value="DUF2461"/>
    <property type="match status" value="1"/>
</dbReference>
<dbReference type="EMBL" id="AP026867">
    <property type="protein sequence ID" value="BDS11047.1"/>
    <property type="molecule type" value="Genomic_DNA"/>
</dbReference>
<evidence type="ECO:0000313" key="2">
    <source>
        <dbReference type="Proteomes" id="UP001060919"/>
    </source>
</evidence>
<reference evidence="1" key="1">
    <citation type="submission" date="2022-09" db="EMBL/GenBank/DDBJ databases">
        <title>Aureispira anguillicida sp. nov., isolated from Leptocephalus of Japanese eel Anguilla japonica.</title>
        <authorList>
            <person name="Yuasa K."/>
            <person name="Mekata T."/>
            <person name="Ikunari K."/>
        </authorList>
    </citation>
    <scope>NUCLEOTIDE SEQUENCE</scope>
    <source>
        <strain evidence="1">EL160426</strain>
    </source>
</reference>